<dbReference type="InterPro" id="IPR011009">
    <property type="entry name" value="Kinase-like_dom_sf"/>
</dbReference>
<comment type="caution">
    <text evidence="2">The sequence shown here is derived from an EMBL/GenBank/DDBJ whole genome shotgun (WGS) entry which is preliminary data.</text>
</comment>
<dbReference type="PANTHER" id="PTHR38248">
    <property type="entry name" value="FUNK1 6"/>
    <property type="match status" value="1"/>
</dbReference>
<evidence type="ECO:0000259" key="1">
    <source>
        <dbReference type="PROSITE" id="PS50011"/>
    </source>
</evidence>
<dbReference type="InterPro" id="IPR040976">
    <property type="entry name" value="Pkinase_fungal"/>
</dbReference>
<keyword evidence="3" id="KW-1185">Reference proteome</keyword>
<dbReference type="Pfam" id="PF17667">
    <property type="entry name" value="Pkinase_fungal"/>
    <property type="match status" value="1"/>
</dbReference>
<dbReference type="EMBL" id="JARKIF010000027">
    <property type="protein sequence ID" value="KAJ7613923.1"/>
    <property type="molecule type" value="Genomic_DNA"/>
</dbReference>
<keyword evidence="2" id="KW-0808">Transferase</keyword>
<sequence>MSRLVPARLYAEATNAPPPCQLGDDLFTLGRNHLEWTLRLGDIFSHTCRSAGCVTVVAKATVLASPGEPHNGADVVVKWLWAPKTRKAEADFVRRARTLAEKENTNMLNHLPNFLHVEEEVEIDEGIVLRVVVQESLEPLETLMADELAKAFKDIFECYRWLVEVARILHRDISVKNLMYRRKDGQICGVLNDFDLSHFMDDESSPVPAGQRIGTVPYMARDLLLSNPYPHLPRHDLESLVYVLIFLVCDRDDPGELVPLRQWKDLDMRKERLYKYGLLFSGYPGLRPGFNRFDLWIYQLTRIFRAGMSACDEVMSYNLWKARGVRVPEQEPEPVDQETLGGRVTFDTFALALSDEPTFF</sequence>
<organism evidence="2 3">
    <name type="scientific">Roridomyces roridus</name>
    <dbReference type="NCBI Taxonomy" id="1738132"/>
    <lineage>
        <taxon>Eukaryota</taxon>
        <taxon>Fungi</taxon>
        <taxon>Dikarya</taxon>
        <taxon>Basidiomycota</taxon>
        <taxon>Agaricomycotina</taxon>
        <taxon>Agaricomycetes</taxon>
        <taxon>Agaricomycetidae</taxon>
        <taxon>Agaricales</taxon>
        <taxon>Marasmiineae</taxon>
        <taxon>Mycenaceae</taxon>
        <taxon>Roridomyces</taxon>
    </lineage>
</organism>
<gene>
    <name evidence="2" type="ORF">FB45DRAFT_258740</name>
</gene>
<feature type="domain" description="Protein kinase" evidence="1">
    <location>
        <begin position="43"/>
        <end position="360"/>
    </location>
</feature>
<accession>A0AAD7B8L2</accession>
<dbReference type="InterPro" id="IPR000719">
    <property type="entry name" value="Prot_kinase_dom"/>
</dbReference>
<reference evidence="2" key="1">
    <citation type="submission" date="2023-03" db="EMBL/GenBank/DDBJ databases">
        <title>Massive genome expansion in bonnet fungi (Mycena s.s.) driven by repeated elements and novel gene families across ecological guilds.</title>
        <authorList>
            <consortium name="Lawrence Berkeley National Laboratory"/>
            <person name="Harder C.B."/>
            <person name="Miyauchi S."/>
            <person name="Viragh M."/>
            <person name="Kuo A."/>
            <person name="Thoen E."/>
            <person name="Andreopoulos B."/>
            <person name="Lu D."/>
            <person name="Skrede I."/>
            <person name="Drula E."/>
            <person name="Henrissat B."/>
            <person name="Morin E."/>
            <person name="Kohler A."/>
            <person name="Barry K."/>
            <person name="LaButti K."/>
            <person name="Morin E."/>
            <person name="Salamov A."/>
            <person name="Lipzen A."/>
            <person name="Mereny Z."/>
            <person name="Hegedus B."/>
            <person name="Baldrian P."/>
            <person name="Stursova M."/>
            <person name="Weitz H."/>
            <person name="Taylor A."/>
            <person name="Grigoriev I.V."/>
            <person name="Nagy L.G."/>
            <person name="Martin F."/>
            <person name="Kauserud H."/>
        </authorList>
    </citation>
    <scope>NUCLEOTIDE SEQUENCE</scope>
    <source>
        <strain evidence="2">9284</strain>
    </source>
</reference>
<dbReference type="GO" id="GO:0004672">
    <property type="term" value="F:protein kinase activity"/>
    <property type="evidence" value="ECO:0007669"/>
    <property type="project" value="InterPro"/>
</dbReference>
<dbReference type="Proteomes" id="UP001221142">
    <property type="component" value="Unassembled WGS sequence"/>
</dbReference>
<dbReference type="PROSITE" id="PS50011">
    <property type="entry name" value="PROTEIN_KINASE_DOM"/>
    <property type="match status" value="1"/>
</dbReference>
<evidence type="ECO:0000313" key="2">
    <source>
        <dbReference type="EMBL" id="KAJ7613923.1"/>
    </source>
</evidence>
<dbReference type="AlphaFoldDB" id="A0AAD7B8L2"/>
<dbReference type="Gene3D" id="1.10.510.10">
    <property type="entry name" value="Transferase(Phosphotransferase) domain 1"/>
    <property type="match status" value="1"/>
</dbReference>
<dbReference type="PANTHER" id="PTHR38248:SF2">
    <property type="entry name" value="FUNK1 11"/>
    <property type="match status" value="1"/>
</dbReference>
<dbReference type="GO" id="GO:0005524">
    <property type="term" value="F:ATP binding"/>
    <property type="evidence" value="ECO:0007669"/>
    <property type="project" value="InterPro"/>
</dbReference>
<name>A0AAD7B8L2_9AGAR</name>
<proteinExistence type="predicted"/>
<evidence type="ECO:0000313" key="3">
    <source>
        <dbReference type="Proteomes" id="UP001221142"/>
    </source>
</evidence>
<protein>
    <submittedName>
        <fullName evidence="2">Kinase-like domain-containing protein</fullName>
    </submittedName>
</protein>
<dbReference type="SUPFAM" id="SSF56112">
    <property type="entry name" value="Protein kinase-like (PK-like)"/>
    <property type="match status" value="1"/>
</dbReference>
<keyword evidence="2" id="KW-0418">Kinase</keyword>